<organism evidence="2 3">
    <name type="scientific">Intestinicryptomonas porci</name>
    <dbReference type="NCBI Taxonomy" id="2926320"/>
    <lineage>
        <taxon>Bacteria</taxon>
        <taxon>Pseudomonadati</taxon>
        <taxon>Verrucomicrobiota</taxon>
        <taxon>Opitutia</taxon>
        <taxon>Opitutales</taxon>
        <taxon>Intestinicryptomonaceae</taxon>
        <taxon>Intestinicryptomonas</taxon>
    </lineage>
</organism>
<dbReference type="RefSeq" id="WP_370396205.1">
    <property type="nucleotide sequence ID" value="NZ_JALBUT010000001.1"/>
</dbReference>
<keyword evidence="3" id="KW-1185">Reference proteome</keyword>
<keyword evidence="1" id="KW-0812">Transmembrane</keyword>
<feature type="transmembrane region" description="Helical" evidence="1">
    <location>
        <begin position="55"/>
        <end position="75"/>
    </location>
</feature>
<dbReference type="Proteomes" id="UP001275932">
    <property type="component" value="Unassembled WGS sequence"/>
</dbReference>
<evidence type="ECO:0000313" key="3">
    <source>
        <dbReference type="Proteomes" id="UP001275932"/>
    </source>
</evidence>
<feature type="transmembrane region" description="Helical" evidence="1">
    <location>
        <begin position="190"/>
        <end position="216"/>
    </location>
</feature>
<comment type="caution">
    <text evidence="2">The sequence shown here is derived from an EMBL/GenBank/DDBJ whole genome shotgun (WGS) entry which is preliminary data.</text>
</comment>
<feature type="transmembrane region" description="Helical" evidence="1">
    <location>
        <begin position="81"/>
        <end position="97"/>
    </location>
</feature>
<dbReference type="InterPro" id="IPR025962">
    <property type="entry name" value="SdpI/YhfL"/>
</dbReference>
<gene>
    <name evidence="2" type="ORF">MOX91_00960</name>
</gene>
<sequence length="308" mass="33559">MGKMHVNLLPIHIFISITFFTAGAFMYFLPRNPIFGMRSKYTVASNALWSKYNKISGAAISGLGALMFACAANGWPLDSEWVVFSLAAGIAALFFFSKRDYEKAKSKGLTDFDSDVPQSGQPKTKLSQKVGGLTFSKENGVNVFYCLFCAFLIFVFYAWFRHVSGFMPQKVVSHVNSSGVADGVVSSGDLFFVLNTLFGVVLVFAVLVGTVFAKFFKGRATAPFSLKTAPICTAVAVATLCCGLIAQINYLICAVSLPSFDLKDFSLCIFLAYCASFGAIAILIAASERGKRIGSIPKNEKSRKKRRR</sequence>
<dbReference type="Pfam" id="PF13630">
    <property type="entry name" value="SdpI"/>
    <property type="match status" value="1"/>
</dbReference>
<reference evidence="2 3" key="1">
    <citation type="submission" date="2022-03" db="EMBL/GenBank/DDBJ databases">
        <title>Novel taxa within the pig intestine.</title>
        <authorList>
            <person name="Wylensek D."/>
            <person name="Bishof K."/>
            <person name="Afrizal A."/>
            <person name="Clavel T."/>
        </authorList>
    </citation>
    <scope>NUCLEOTIDE SEQUENCE [LARGE SCALE GENOMIC DNA]</scope>
    <source>
        <strain evidence="2 3">CLA-KB-P66</strain>
    </source>
</reference>
<protein>
    <submittedName>
        <fullName evidence="2">SdpI family protein</fullName>
    </submittedName>
</protein>
<evidence type="ECO:0000313" key="2">
    <source>
        <dbReference type="EMBL" id="MDX8414756.1"/>
    </source>
</evidence>
<feature type="transmembrane region" description="Helical" evidence="1">
    <location>
        <begin position="264"/>
        <end position="286"/>
    </location>
</feature>
<feature type="transmembrane region" description="Helical" evidence="1">
    <location>
        <begin position="6"/>
        <end position="29"/>
    </location>
</feature>
<accession>A0ABU4WDX6</accession>
<feature type="transmembrane region" description="Helical" evidence="1">
    <location>
        <begin position="143"/>
        <end position="160"/>
    </location>
</feature>
<proteinExistence type="predicted"/>
<dbReference type="EMBL" id="JALBUT010000001">
    <property type="protein sequence ID" value="MDX8414756.1"/>
    <property type="molecule type" value="Genomic_DNA"/>
</dbReference>
<evidence type="ECO:0000256" key="1">
    <source>
        <dbReference type="SAM" id="Phobius"/>
    </source>
</evidence>
<keyword evidence="1" id="KW-0472">Membrane</keyword>
<name>A0ABU4WDX6_9BACT</name>
<feature type="transmembrane region" description="Helical" evidence="1">
    <location>
        <begin position="228"/>
        <end position="252"/>
    </location>
</feature>
<keyword evidence="1" id="KW-1133">Transmembrane helix</keyword>